<evidence type="ECO:0000256" key="2">
    <source>
        <dbReference type="SAM" id="Phobius"/>
    </source>
</evidence>
<reference evidence="3" key="1">
    <citation type="submission" date="2021-02" db="EMBL/GenBank/DDBJ databases">
        <authorList>
            <person name="Nowell W R."/>
        </authorList>
    </citation>
    <scope>NUCLEOTIDE SEQUENCE</scope>
</reference>
<keyword evidence="2" id="KW-0472">Membrane</keyword>
<protein>
    <submittedName>
        <fullName evidence="3">Uncharacterized protein</fullName>
    </submittedName>
</protein>
<evidence type="ECO:0000313" key="3">
    <source>
        <dbReference type="EMBL" id="CAF4292434.1"/>
    </source>
</evidence>
<gene>
    <name evidence="3" type="ORF">BYL167_LOCUS27148</name>
</gene>
<proteinExistence type="predicted"/>
<evidence type="ECO:0000256" key="1">
    <source>
        <dbReference type="SAM" id="MobiDB-lite"/>
    </source>
</evidence>
<name>A0A8S2TP93_9BILA</name>
<feature type="transmembrane region" description="Helical" evidence="2">
    <location>
        <begin position="270"/>
        <end position="291"/>
    </location>
</feature>
<keyword evidence="2" id="KW-1133">Transmembrane helix</keyword>
<dbReference type="Proteomes" id="UP000681967">
    <property type="component" value="Unassembled WGS sequence"/>
</dbReference>
<accession>A0A8S2TP93</accession>
<dbReference type="AlphaFoldDB" id="A0A8S2TP93"/>
<evidence type="ECO:0000313" key="4">
    <source>
        <dbReference type="Proteomes" id="UP000681967"/>
    </source>
</evidence>
<dbReference type="EMBL" id="CAJOBH010033936">
    <property type="protein sequence ID" value="CAF4292434.1"/>
    <property type="molecule type" value="Genomic_DNA"/>
</dbReference>
<organism evidence="3 4">
    <name type="scientific">Rotaria magnacalcarata</name>
    <dbReference type="NCBI Taxonomy" id="392030"/>
    <lineage>
        <taxon>Eukaryota</taxon>
        <taxon>Metazoa</taxon>
        <taxon>Spiralia</taxon>
        <taxon>Gnathifera</taxon>
        <taxon>Rotifera</taxon>
        <taxon>Eurotatoria</taxon>
        <taxon>Bdelloidea</taxon>
        <taxon>Philodinida</taxon>
        <taxon>Philodinidae</taxon>
        <taxon>Rotaria</taxon>
    </lineage>
</organism>
<sequence length="293" mass="34093">MTLPTVEGINQSNRTENTEHENTRKQIEIIKACFQEAIEKEDYLTYFIKAYTLATCHSSSNYRLVNCLVHIVTLLIYHPKLPECRFQNFYCGGMRITQKDLDQYQSNQHILNRTFLSASYYYKVAEMFAGESQQCHMRYTYKEHHALKYSCLCQYLIKQTSTAISVEIIHIKRNSLDSTNQISVEMELEECKDPNNNNTNEFEKNCPSGSHKLSSASGDIKDVEDYQKFNLIFVFIFVVKINDTANKTTSTKGNDDDVNYPLSSANELVLQLRTIILALMFWTIINSMWYYTE</sequence>
<keyword evidence="2" id="KW-0812">Transmembrane</keyword>
<comment type="caution">
    <text evidence="3">The sequence shown here is derived from an EMBL/GenBank/DDBJ whole genome shotgun (WGS) entry which is preliminary data.</text>
</comment>
<feature type="region of interest" description="Disordered" evidence="1">
    <location>
        <begin position="1"/>
        <end position="21"/>
    </location>
</feature>